<dbReference type="OMA" id="HTHDISK"/>
<keyword evidence="3" id="KW-0853">WD repeat</keyword>
<protein>
    <recommendedName>
        <fullName evidence="6">U3 small nucleolar RNA-associated protein 15 C-terminal domain-containing protein</fullName>
    </recommendedName>
</protein>
<dbReference type="GO" id="GO:0006364">
    <property type="term" value="P:rRNA processing"/>
    <property type="evidence" value="ECO:0007669"/>
    <property type="project" value="UniProtKB-KW"/>
</dbReference>
<dbReference type="GO" id="GO:0045943">
    <property type="term" value="P:positive regulation of transcription by RNA polymerase I"/>
    <property type="evidence" value="ECO:0007669"/>
    <property type="project" value="TreeGrafter"/>
</dbReference>
<dbReference type="Gene3D" id="2.130.10.10">
    <property type="entry name" value="YVTN repeat-like/Quinoprotein amine dehydrogenase"/>
    <property type="match status" value="1"/>
</dbReference>
<name>L2GPV8_VITCO</name>
<dbReference type="InterPro" id="IPR015943">
    <property type="entry name" value="WD40/YVTN_repeat-like_dom_sf"/>
</dbReference>
<dbReference type="Proteomes" id="UP000011082">
    <property type="component" value="Unassembled WGS sequence"/>
</dbReference>
<dbReference type="PANTHER" id="PTHR19924:SF26">
    <property type="entry name" value="U3 SMALL NUCLEOLAR RNA-ASSOCIATED PROTEIN 15 HOMOLOG"/>
    <property type="match status" value="1"/>
</dbReference>
<dbReference type="InterPro" id="IPR001680">
    <property type="entry name" value="WD40_rpt"/>
</dbReference>
<evidence type="ECO:0000256" key="4">
    <source>
        <dbReference type="ARBA" id="ARBA00022737"/>
    </source>
</evidence>
<dbReference type="GO" id="GO:0005730">
    <property type="term" value="C:nucleolus"/>
    <property type="evidence" value="ECO:0007669"/>
    <property type="project" value="UniProtKB-SubCell"/>
</dbReference>
<dbReference type="HOGENOM" id="CLU_614232_0_0_1"/>
<dbReference type="SUPFAM" id="SSF50978">
    <property type="entry name" value="WD40 repeat-like"/>
    <property type="match status" value="1"/>
</dbReference>
<keyword evidence="4" id="KW-0677">Repeat</keyword>
<gene>
    <name evidence="7" type="ORF">VICG_00191</name>
</gene>
<dbReference type="RefSeq" id="XP_007603644.1">
    <property type="nucleotide sequence ID" value="XM_007603582.1"/>
</dbReference>
<dbReference type="OrthoDB" id="431715at2759"/>
<dbReference type="EMBL" id="JH370130">
    <property type="protein sequence ID" value="ELA42876.1"/>
    <property type="molecule type" value="Genomic_DNA"/>
</dbReference>
<evidence type="ECO:0000313" key="7">
    <source>
        <dbReference type="EMBL" id="ELA42876.1"/>
    </source>
</evidence>
<dbReference type="STRING" id="993615.L2GPV8"/>
<evidence type="ECO:0000256" key="3">
    <source>
        <dbReference type="ARBA" id="ARBA00022574"/>
    </source>
</evidence>
<organism evidence="7 8">
    <name type="scientific">Vittaforma corneae (strain ATCC 50505)</name>
    <name type="common">Microsporidian parasite</name>
    <name type="synonym">Nosema corneum</name>
    <dbReference type="NCBI Taxonomy" id="993615"/>
    <lineage>
        <taxon>Eukaryota</taxon>
        <taxon>Fungi</taxon>
        <taxon>Fungi incertae sedis</taxon>
        <taxon>Microsporidia</taxon>
        <taxon>Nosematidae</taxon>
        <taxon>Vittaforma</taxon>
    </lineage>
</organism>
<dbReference type="AlphaFoldDB" id="L2GPV8"/>
<reference evidence="8" key="1">
    <citation type="submission" date="2011-05" db="EMBL/GenBank/DDBJ databases">
        <title>The genome sequence of Vittaforma corneae strain ATCC 50505.</title>
        <authorList>
            <consortium name="The Broad Institute Genome Sequencing Platform"/>
            <person name="Cuomo C."/>
            <person name="Didier E."/>
            <person name="Bowers L."/>
            <person name="Young S.K."/>
            <person name="Zeng Q."/>
            <person name="Gargeya S."/>
            <person name="Fitzgerald M."/>
            <person name="Haas B."/>
            <person name="Abouelleil A."/>
            <person name="Alvarado L."/>
            <person name="Arachchi H.M."/>
            <person name="Berlin A."/>
            <person name="Chapman S.B."/>
            <person name="Gearin G."/>
            <person name="Goldberg J."/>
            <person name="Griggs A."/>
            <person name="Gujja S."/>
            <person name="Hansen M."/>
            <person name="Heiman D."/>
            <person name="Howarth C."/>
            <person name="Larimer J."/>
            <person name="Lui A."/>
            <person name="MacDonald P.J.P."/>
            <person name="McCowen C."/>
            <person name="Montmayeur A."/>
            <person name="Murphy C."/>
            <person name="Neiman D."/>
            <person name="Pearson M."/>
            <person name="Priest M."/>
            <person name="Roberts A."/>
            <person name="Saif S."/>
            <person name="Shea T."/>
            <person name="Sisk P."/>
            <person name="Stolte C."/>
            <person name="Sykes S."/>
            <person name="Wortman J."/>
            <person name="Nusbaum C."/>
            <person name="Birren B."/>
        </authorList>
    </citation>
    <scope>NUCLEOTIDE SEQUENCE [LARGE SCALE GENOMIC DNA]</scope>
    <source>
        <strain evidence="8">ATCC 50505</strain>
    </source>
</reference>
<dbReference type="InterPro" id="IPR018983">
    <property type="entry name" value="U3_snoRNA-assocProt_15_C"/>
</dbReference>
<dbReference type="GeneID" id="19880909"/>
<comment type="subcellular location">
    <subcellularLocation>
        <location evidence="1">Nucleus</location>
        <location evidence="1">Nucleolus</location>
    </subcellularLocation>
</comment>
<evidence type="ECO:0000313" key="8">
    <source>
        <dbReference type="Proteomes" id="UP000011082"/>
    </source>
</evidence>
<accession>L2GPV8</accession>
<dbReference type="InParanoid" id="L2GPV8"/>
<dbReference type="InterPro" id="IPR036322">
    <property type="entry name" value="WD40_repeat_dom_sf"/>
</dbReference>
<keyword evidence="2" id="KW-0698">rRNA processing</keyword>
<dbReference type="PANTHER" id="PTHR19924">
    <property type="entry name" value="UTP15 U3 SMALL NUCLEOLAR RNA-ASSOCIATED PROTEIN 15 FAMILY MEMBER"/>
    <property type="match status" value="1"/>
</dbReference>
<evidence type="ECO:0000256" key="2">
    <source>
        <dbReference type="ARBA" id="ARBA00022552"/>
    </source>
</evidence>
<proteinExistence type="predicted"/>
<dbReference type="SMART" id="SM00320">
    <property type="entry name" value="WD40"/>
    <property type="match status" value="2"/>
</dbReference>
<evidence type="ECO:0000256" key="1">
    <source>
        <dbReference type="ARBA" id="ARBA00004604"/>
    </source>
</evidence>
<keyword evidence="5" id="KW-0539">Nucleus</keyword>
<feature type="domain" description="U3 small nucleolar RNA-associated protein 15 C-terminal" evidence="6">
    <location>
        <begin position="307"/>
        <end position="430"/>
    </location>
</feature>
<sequence length="446" mass="50762">MFILSNSYQLRDTKTDIFDLHFDAHMPISHFISVEGHHVFSSKNELFSLKEKKQKKIAGFKAEITALSTHHQLICAGALSGEVRIFSGHRAAIRQFQGHDAGITDIIITSSKTVVSAAKDHFVNFYDLTGDKSICKLDLGDELPRKLLEVGNKLVVFSKNILLYSLCDYKLLTKVDFGLSIDDAINLSPENILFVSKNKAYIFNTNNFAIESGAILHTREITGLGLYKDRVYSCSLDGRFKSFNQQLKNISNFNFNSRLISFSIVNDVPFVVLEAGKIYSLEAKKTVEEQRKSMGKCRPYEDEINYEVIQSNKRVAIEVERLLGNFMYKEALKKCFKDNSLEQSFAVLKFISDKRSFMRLMKDADTDFLKCTLRLCLETIKIDEFTPLITEILMIVTSIYSDELSEDKELSELVRGLSIELNEIVAFEEIFLKAVSFAESFSSPYE</sequence>
<keyword evidence="8" id="KW-1185">Reference proteome</keyword>
<evidence type="ECO:0000256" key="5">
    <source>
        <dbReference type="ARBA" id="ARBA00023242"/>
    </source>
</evidence>
<dbReference type="VEuPathDB" id="MicrosporidiaDB:VICG_00191"/>
<dbReference type="Pfam" id="PF09384">
    <property type="entry name" value="UTP15_C"/>
    <property type="match status" value="1"/>
</dbReference>
<evidence type="ECO:0000259" key="6">
    <source>
        <dbReference type="Pfam" id="PF09384"/>
    </source>
</evidence>